<dbReference type="PROSITE" id="PS50887">
    <property type="entry name" value="GGDEF"/>
    <property type="match status" value="1"/>
</dbReference>
<dbReference type="GO" id="GO:0043709">
    <property type="term" value="P:cell adhesion involved in single-species biofilm formation"/>
    <property type="evidence" value="ECO:0007669"/>
    <property type="project" value="TreeGrafter"/>
</dbReference>
<sequence length="271" mass="30076">MLDKKNPITRPLTTLKGRELDIATRKAEKDKDQRKLEQIATQLSDANKTIKELHRTAEVEEQALIQSVELARAGEQDPLIGLASRPEFLARMQNIMQRRHIQTEEPHARRAGEPRRTPKEMTAEKERSKHVAIIFLDLDDFKQINDKYEHAAGDAVLRAIGALLMGGILRDVDVVGRWGGEEIAIGLPKTNQEEAIKVAEKIRAAIHELPIEHESVRLPAVTASLGVATTENGETLKDIIGKADKAMYAAKRAGKNQVASAQIAATEQNKE</sequence>
<dbReference type="SMART" id="SM00267">
    <property type="entry name" value="GGDEF"/>
    <property type="match status" value="1"/>
</dbReference>
<feature type="region of interest" description="Disordered" evidence="2">
    <location>
        <begin position="102"/>
        <end position="124"/>
    </location>
</feature>
<keyword evidence="1" id="KW-0175">Coiled coil</keyword>
<dbReference type="FunFam" id="3.30.70.270:FF:000001">
    <property type="entry name" value="Diguanylate cyclase domain protein"/>
    <property type="match status" value="1"/>
</dbReference>
<dbReference type="AlphaFoldDB" id="A0A1F6DF36"/>
<dbReference type="Gene3D" id="3.30.70.270">
    <property type="match status" value="1"/>
</dbReference>
<feature type="coiled-coil region" evidence="1">
    <location>
        <begin position="29"/>
        <end position="63"/>
    </location>
</feature>
<feature type="domain" description="GGDEF" evidence="3">
    <location>
        <begin position="129"/>
        <end position="263"/>
    </location>
</feature>
<evidence type="ECO:0000256" key="2">
    <source>
        <dbReference type="SAM" id="MobiDB-lite"/>
    </source>
</evidence>
<dbReference type="SUPFAM" id="SSF55073">
    <property type="entry name" value="Nucleotide cyclase"/>
    <property type="match status" value="1"/>
</dbReference>
<evidence type="ECO:0000259" key="3">
    <source>
        <dbReference type="PROSITE" id="PS50887"/>
    </source>
</evidence>
<dbReference type="PANTHER" id="PTHR45138">
    <property type="entry name" value="REGULATORY COMPONENTS OF SENSORY TRANSDUCTION SYSTEM"/>
    <property type="match status" value="1"/>
</dbReference>
<dbReference type="Proteomes" id="UP000178042">
    <property type="component" value="Unassembled WGS sequence"/>
</dbReference>
<evidence type="ECO:0000256" key="1">
    <source>
        <dbReference type="SAM" id="Coils"/>
    </source>
</evidence>
<protein>
    <recommendedName>
        <fullName evidence="3">GGDEF domain-containing protein</fullName>
    </recommendedName>
</protein>
<comment type="caution">
    <text evidence="4">The sequence shown here is derived from an EMBL/GenBank/DDBJ whole genome shotgun (WGS) entry which is preliminary data.</text>
</comment>
<dbReference type="EMBL" id="MFLD01000021">
    <property type="protein sequence ID" value="OGG60049.1"/>
    <property type="molecule type" value="Genomic_DNA"/>
</dbReference>
<dbReference type="GO" id="GO:0005886">
    <property type="term" value="C:plasma membrane"/>
    <property type="evidence" value="ECO:0007669"/>
    <property type="project" value="TreeGrafter"/>
</dbReference>
<proteinExistence type="predicted"/>
<dbReference type="NCBIfam" id="TIGR00254">
    <property type="entry name" value="GGDEF"/>
    <property type="match status" value="1"/>
</dbReference>
<dbReference type="GO" id="GO:0052621">
    <property type="term" value="F:diguanylate cyclase activity"/>
    <property type="evidence" value="ECO:0007669"/>
    <property type="project" value="TreeGrafter"/>
</dbReference>
<dbReference type="GO" id="GO:1902201">
    <property type="term" value="P:negative regulation of bacterial-type flagellum-dependent cell motility"/>
    <property type="evidence" value="ECO:0007669"/>
    <property type="project" value="TreeGrafter"/>
</dbReference>
<dbReference type="InterPro" id="IPR000160">
    <property type="entry name" value="GGDEF_dom"/>
</dbReference>
<evidence type="ECO:0000313" key="5">
    <source>
        <dbReference type="Proteomes" id="UP000178042"/>
    </source>
</evidence>
<dbReference type="CDD" id="cd01949">
    <property type="entry name" value="GGDEF"/>
    <property type="match status" value="1"/>
</dbReference>
<dbReference type="InterPro" id="IPR050469">
    <property type="entry name" value="Diguanylate_Cyclase"/>
</dbReference>
<evidence type="ECO:0000313" key="4">
    <source>
        <dbReference type="EMBL" id="OGG60049.1"/>
    </source>
</evidence>
<name>A0A1F6DF36_9BACT</name>
<dbReference type="InterPro" id="IPR029787">
    <property type="entry name" value="Nucleotide_cyclase"/>
</dbReference>
<reference evidence="4 5" key="1">
    <citation type="journal article" date="2016" name="Nat. Commun.">
        <title>Thousands of microbial genomes shed light on interconnected biogeochemical processes in an aquifer system.</title>
        <authorList>
            <person name="Anantharaman K."/>
            <person name="Brown C.T."/>
            <person name="Hug L.A."/>
            <person name="Sharon I."/>
            <person name="Castelle C.J."/>
            <person name="Probst A.J."/>
            <person name="Thomas B.C."/>
            <person name="Singh A."/>
            <person name="Wilkins M.J."/>
            <person name="Karaoz U."/>
            <person name="Brodie E.L."/>
            <person name="Williams K.H."/>
            <person name="Hubbard S.S."/>
            <person name="Banfield J.F."/>
        </authorList>
    </citation>
    <scope>NUCLEOTIDE SEQUENCE [LARGE SCALE GENOMIC DNA]</scope>
</reference>
<dbReference type="PANTHER" id="PTHR45138:SF9">
    <property type="entry name" value="DIGUANYLATE CYCLASE DGCM-RELATED"/>
    <property type="match status" value="1"/>
</dbReference>
<gene>
    <name evidence="4" type="ORF">A3C86_03155</name>
</gene>
<dbReference type="InterPro" id="IPR043128">
    <property type="entry name" value="Rev_trsase/Diguanyl_cyclase"/>
</dbReference>
<dbReference type="Pfam" id="PF00990">
    <property type="entry name" value="GGDEF"/>
    <property type="match status" value="1"/>
</dbReference>
<organism evidence="4 5">
    <name type="scientific">Candidatus Kaiserbacteria bacterium RIFCSPHIGHO2_02_FULL_49_16</name>
    <dbReference type="NCBI Taxonomy" id="1798490"/>
    <lineage>
        <taxon>Bacteria</taxon>
        <taxon>Candidatus Kaiseribacteriota</taxon>
    </lineage>
</organism>
<accession>A0A1F6DF36</accession>